<reference evidence="11 12" key="1">
    <citation type="journal article" date="2017" name="ISME J.">
        <title>Energy and carbon metabolisms in a deep terrestrial subsurface fluid microbial community.</title>
        <authorList>
            <person name="Momper L."/>
            <person name="Jungbluth S.P."/>
            <person name="Lee M.D."/>
            <person name="Amend J.P."/>
        </authorList>
    </citation>
    <scope>NUCLEOTIDE SEQUENCE [LARGE SCALE GENOMIC DNA]</scope>
    <source>
        <strain evidence="11">SURF_5</strain>
    </source>
</reference>
<dbReference type="InterPro" id="IPR036735">
    <property type="entry name" value="NGN_dom_sf"/>
</dbReference>
<dbReference type="InterPro" id="IPR014722">
    <property type="entry name" value="Rib_uL2_dom2"/>
</dbReference>
<dbReference type="CDD" id="cd09891">
    <property type="entry name" value="NGN_Bact_1"/>
    <property type="match status" value="1"/>
</dbReference>
<dbReference type="GO" id="GO:0006354">
    <property type="term" value="P:DNA-templated transcription elongation"/>
    <property type="evidence" value="ECO:0007669"/>
    <property type="project" value="UniProtKB-UniRule"/>
</dbReference>
<dbReference type="Gene3D" id="3.30.70.940">
    <property type="entry name" value="NusG, N-terminal domain"/>
    <property type="match status" value="1"/>
</dbReference>
<keyword evidence="2 5" id="KW-0889">Transcription antitermination</keyword>
<keyword evidence="1 5" id="KW-0806">Transcription termination</keyword>
<dbReference type="InterPro" id="IPR001062">
    <property type="entry name" value="Transcrpt_antiterm_NusG"/>
</dbReference>
<dbReference type="SUPFAM" id="SSF50104">
    <property type="entry name" value="Translation proteins SH3-like domain"/>
    <property type="match status" value="1"/>
</dbReference>
<feature type="domain" description="NusG-like N-terminal" evidence="9">
    <location>
        <begin position="51"/>
        <end position="159"/>
    </location>
</feature>
<comment type="similarity">
    <text evidence="5 7">Belongs to the NusG family.</text>
</comment>
<dbReference type="Pfam" id="PF02357">
    <property type="entry name" value="NusG"/>
    <property type="match status" value="1"/>
</dbReference>
<evidence type="ECO:0000256" key="2">
    <source>
        <dbReference type="ARBA" id="ARBA00022814"/>
    </source>
</evidence>
<evidence type="ECO:0000313" key="12">
    <source>
        <dbReference type="Proteomes" id="UP000265882"/>
    </source>
</evidence>
<organism evidence="11 12">
    <name type="scientific">Abyssobacteria bacterium (strain SURF_5)</name>
    <dbReference type="NCBI Taxonomy" id="2093360"/>
    <lineage>
        <taxon>Bacteria</taxon>
        <taxon>Pseudomonadati</taxon>
        <taxon>Candidatus Hydrogenedentota</taxon>
        <taxon>Candidatus Abyssobacteria</taxon>
    </lineage>
</organism>
<name>A0A3A4NC61_ABYX5</name>
<dbReference type="Proteomes" id="UP000265882">
    <property type="component" value="Unassembled WGS sequence"/>
</dbReference>
<proteinExistence type="inferred from homology"/>
<dbReference type="SMART" id="SM00738">
    <property type="entry name" value="NGN"/>
    <property type="match status" value="1"/>
</dbReference>
<dbReference type="SUPFAM" id="SSF82679">
    <property type="entry name" value="N-utilization substance G protein NusG, N-terminal domain"/>
    <property type="match status" value="1"/>
</dbReference>
<evidence type="ECO:0000256" key="7">
    <source>
        <dbReference type="RuleBase" id="RU000538"/>
    </source>
</evidence>
<dbReference type="GO" id="GO:0032784">
    <property type="term" value="P:regulation of DNA-templated transcription elongation"/>
    <property type="evidence" value="ECO:0007669"/>
    <property type="project" value="InterPro"/>
</dbReference>
<dbReference type="NCBIfam" id="TIGR00922">
    <property type="entry name" value="nusG"/>
    <property type="match status" value="1"/>
</dbReference>
<dbReference type="InterPro" id="IPR047050">
    <property type="entry name" value="NGN"/>
</dbReference>
<evidence type="ECO:0000256" key="1">
    <source>
        <dbReference type="ARBA" id="ARBA00022472"/>
    </source>
</evidence>
<dbReference type="InterPro" id="IPR043425">
    <property type="entry name" value="NusG-like"/>
</dbReference>
<dbReference type="InterPro" id="IPR006645">
    <property type="entry name" value="NGN-like_dom"/>
</dbReference>
<evidence type="ECO:0000256" key="3">
    <source>
        <dbReference type="ARBA" id="ARBA00023015"/>
    </source>
</evidence>
<dbReference type="InterPro" id="IPR005824">
    <property type="entry name" value="KOW"/>
</dbReference>
<evidence type="ECO:0000256" key="8">
    <source>
        <dbReference type="SAM" id="MobiDB-lite"/>
    </source>
</evidence>
<keyword evidence="4 5" id="KW-0804">Transcription</keyword>
<feature type="region of interest" description="Disordered" evidence="8">
    <location>
        <begin position="1"/>
        <end position="48"/>
    </location>
</feature>
<dbReference type="SMART" id="SM00739">
    <property type="entry name" value="KOW"/>
    <property type="match status" value="1"/>
</dbReference>
<evidence type="ECO:0000313" key="11">
    <source>
        <dbReference type="EMBL" id="RJP18527.1"/>
    </source>
</evidence>
<dbReference type="AlphaFoldDB" id="A0A3A4NC61"/>
<dbReference type="GO" id="GO:0031564">
    <property type="term" value="P:transcription antitermination"/>
    <property type="evidence" value="ECO:0007669"/>
    <property type="project" value="UniProtKB-UniRule"/>
</dbReference>
<feature type="compositionally biased region" description="Basic and acidic residues" evidence="8">
    <location>
        <begin position="1"/>
        <end position="12"/>
    </location>
</feature>
<gene>
    <name evidence="5 11" type="primary">nusG</name>
    <name evidence="11" type="ORF">C4520_14310</name>
</gene>
<dbReference type="PRINTS" id="PR00338">
    <property type="entry name" value="NUSGTNSCPFCT"/>
</dbReference>
<evidence type="ECO:0000256" key="5">
    <source>
        <dbReference type="HAMAP-Rule" id="MF_00948"/>
    </source>
</evidence>
<evidence type="ECO:0000259" key="10">
    <source>
        <dbReference type="SMART" id="SM00739"/>
    </source>
</evidence>
<dbReference type="Gene3D" id="2.30.30.30">
    <property type="match status" value="1"/>
</dbReference>
<dbReference type="EMBL" id="QZKU01000100">
    <property type="protein sequence ID" value="RJP18527.1"/>
    <property type="molecule type" value="Genomic_DNA"/>
</dbReference>
<dbReference type="InterPro" id="IPR008991">
    <property type="entry name" value="Translation_prot_SH3-like_sf"/>
</dbReference>
<evidence type="ECO:0000256" key="6">
    <source>
        <dbReference type="NCBIfam" id="TIGR00922"/>
    </source>
</evidence>
<dbReference type="GO" id="GO:0006353">
    <property type="term" value="P:DNA-templated transcription termination"/>
    <property type="evidence" value="ECO:0007669"/>
    <property type="project" value="UniProtKB-UniRule"/>
</dbReference>
<evidence type="ECO:0000259" key="9">
    <source>
        <dbReference type="SMART" id="SM00738"/>
    </source>
</evidence>
<protein>
    <recommendedName>
        <fullName evidence="5 6">Transcription termination/antitermination protein NusG</fullName>
    </recommendedName>
</protein>
<dbReference type="HAMAP" id="MF_00948">
    <property type="entry name" value="NusG"/>
    <property type="match status" value="1"/>
</dbReference>
<dbReference type="PANTHER" id="PTHR30265">
    <property type="entry name" value="RHO-INTERACTING TRANSCRIPTION TERMINATION FACTOR NUSG"/>
    <property type="match status" value="1"/>
</dbReference>
<dbReference type="GO" id="GO:0005829">
    <property type="term" value="C:cytosol"/>
    <property type="evidence" value="ECO:0007669"/>
    <property type="project" value="TreeGrafter"/>
</dbReference>
<comment type="caution">
    <text evidence="11">The sequence shown here is derived from an EMBL/GenBank/DDBJ whole genome shotgun (WGS) entry which is preliminary data.</text>
</comment>
<evidence type="ECO:0000256" key="4">
    <source>
        <dbReference type="ARBA" id="ARBA00023163"/>
    </source>
</evidence>
<sequence length="225" mass="25674">MPEGVETERESTEEGEQATLPEGEVAEKKPRTAARPAVKKTAGLPSEEEAEKRWYVIHAHSGHENKVKQTLESKVKQERLEHLVTQIIVPTEEVAEVKGGKKRVTSRKIFPGYVLVEMKLTHKTWYMIRNTAGVTGFIGSGKMPTSLEPEEVEAIFQQMRGEQKKPKPKVSFEKEDKVKIIEGPFTNFMGYVDEVNPERGKLKVMVEIFERLTPVELEFWQVEKV</sequence>
<dbReference type="PANTHER" id="PTHR30265:SF2">
    <property type="entry name" value="TRANSCRIPTION TERMINATION_ANTITERMINATION PROTEIN NUSG"/>
    <property type="match status" value="1"/>
</dbReference>
<comment type="function">
    <text evidence="5 7">Participates in transcription elongation, termination and antitermination.</text>
</comment>
<keyword evidence="3 5" id="KW-0805">Transcription regulation</keyword>
<dbReference type="CDD" id="cd06091">
    <property type="entry name" value="KOW_NusG"/>
    <property type="match status" value="1"/>
</dbReference>
<feature type="domain" description="KOW" evidence="10">
    <location>
        <begin position="171"/>
        <end position="198"/>
    </location>
</feature>
<accession>A0A3A4NC61</accession>
<dbReference type="FunFam" id="2.30.30.30:FF:000002">
    <property type="entry name" value="Transcription termination/antitermination factor NusG"/>
    <property type="match status" value="1"/>
</dbReference>